<evidence type="ECO:0000313" key="1">
    <source>
        <dbReference type="EMBL" id="RZC56276.1"/>
    </source>
</evidence>
<gene>
    <name evidence="1" type="ORF">C5167_015138</name>
</gene>
<name>A0A4Y7J730_PAPSO</name>
<accession>A0A4Y7J730</accession>
<dbReference type="EMBL" id="CM010717">
    <property type="protein sequence ID" value="RZC56276.1"/>
    <property type="molecule type" value="Genomic_DNA"/>
</dbReference>
<keyword evidence="2" id="KW-1185">Reference proteome</keyword>
<proteinExistence type="predicted"/>
<organism evidence="1 2">
    <name type="scientific">Papaver somniferum</name>
    <name type="common">Opium poppy</name>
    <dbReference type="NCBI Taxonomy" id="3469"/>
    <lineage>
        <taxon>Eukaryota</taxon>
        <taxon>Viridiplantae</taxon>
        <taxon>Streptophyta</taxon>
        <taxon>Embryophyta</taxon>
        <taxon>Tracheophyta</taxon>
        <taxon>Spermatophyta</taxon>
        <taxon>Magnoliopsida</taxon>
        <taxon>Ranunculales</taxon>
        <taxon>Papaveraceae</taxon>
        <taxon>Papaveroideae</taxon>
        <taxon>Papaver</taxon>
    </lineage>
</organism>
<dbReference type="AlphaFoldDB" id="A0A4Y7J730"/>
<reference evidence="1 2" key="1">
    <citation type="journal article" date="2018" name="Science">
        <title>The opium poppy genome and morphinan production.</title>
        <authorList>
            <person name="Guo L."/>
            <person name="Winzer T."/>
            <person name="Yang X."/>
            <person name="Li Y."/>
            <person name="Ning Z."/>
            <person name="He Z."/>
            <person name="Teodor R."/>
            <person name="Lu Y."/>
            <person name="Bowser T.A."/>
            <person name="Graham I.A."/>
            <person name="Ye K."/>
        </authorList>
    </citation>
    <scope>NUCLEOTIDE SEQUENCE [LARGE SCALE GENOMIC DNA]</scope>
    <source>
        <strain evidence="2">cv. HN1</strain>
        <tissue evidence="1">Leaves</tissue>
    </source>
</reference>
<sequence length="112" mass="12944">MLRIKGDGHDILCGRCASFGKCKHRPRVFVWEIKEGTNEENKPRINMGSRHCHPDNGRGELVHPRVCWHSHKQVMELQQRNVELYLISLAILQGYLNYVPVGSLKHSYQALI</sequence>
<protein>
    <submittedName>
        <fullName evidence="1">Uncharacterized protein</fullName>
    </submittedName>
</protein>
<evidence type="ECO:0000313" key="2">
    <source>
        <dbReference type="Proteomes" id="UP000316621"/>
    </source>
</evidence>
<dbReference type="Proteomes" id="UP000316621">
    <property type="component" value="Chromosome 3"/>
</dbReference>
<dbReference type="Gramene" id="RZC56276">
    <property type="protein sequence ID" value="RZC56276"/>
    <property type="gene ID" value="C5167_015138"/>
</dbReference>